<dbReference type="InParanoid" id="A0A3N4LLP8"/>
<reference evidence="2 3" key="1">
    <citation type="journal article" date="2018" name="Nat. Ecol. Evol.">
        <title>Pezizomycetes genomes reveal the molecular basis of ectomycorrhizal truffle lifestyle.</title>
        <authorList>
            <person name="Murat C."/>
            <person name="Payen T."/>
            <person name="Noel B."/>
            <person name="Kuo A."/>
            <person name="Morin E."/>
            <person name="Chen J."/>
            <person name="Kohler A."/>
            <person name="Krizsan K."/>
            <person name="Balestrini R."/>
            <person name="Da Silva C."/>
            <person name="Montanini B."/>
            <person name="Hainaut M."/>
            <person name="Levati E."/>
            <person name="Barry K.W."/>
            <person name="Belfiori B."/>
            <person name="Cichocki N."/>
            <person name="Clum A."/>
            <person name="Dockter R.B."/>
            <person name="Fauchery L."/>
            <person name="Guy J."/>
            <person name="Iotti M."/>
            <person name="Le Tacon F."/>
            <person name="Lindquist E.A."/>
            <person name="Lipzen A."/>
            <person name="Malagnac F."/>
            <person name="Mello A."/>
            <person name="Molinier V."/>
            <person name="Miyauchi S."/>
            <person name="Poulain J."/>
            <person name="Riccioni C."/>
            <person name="Rubini A."/>
            <person name="Sitrit Y."/>
            <person name="Splivallo R."/>
            <person name="Traeger S."/>
            <person name="Wang M."/>
            <person name="Zifcakova L."/>
            <person name="Wipf D."/>
            <person name="Zambonelli A."/>
            <person name="Paolocci F."/>
            <person name="Nowrousian M."/>
            <person name="Ottonello S."/>
            <person name="Baldrian P."/>
            <person name="Spatafora J.W."/>
            <person name="Henrissat B."/>
            <person name="Nagy L.G."/>
            <person name="Aury J.M."/>
            <person name="Wincker P."/>
            <person name="Grigoriev I.V."/>
            <person name="Bonfante P."/>
            <person name="Martin F.M."/>
        </authorList>
    </citation>
    <scope>NUCLEOTIDE SEQUENCE [LARGE SCALE GENOMIC DNA]</scope>
    <source>
        <strain evidence="2 3">ATCC MYA-4762</strain>
    </source>
</reference>
<keyword evidence="1" id="KW-1133">Transmembrane helix</keyword>
<evidence type="ECO:0000313" key="2">
    <source>
        <dbReference type="EMBL" id="RPB23853.1"/>
    </source>
</evidence>
<evidence type="ECO:0000256" key="1">
    <source>
        <dbReference type="SAM" id="Phobius"/>
    </source>
</evidence>
<keyword evidence="3" id="KW-1185">Reference proteome</keyword>
<dbReference type="Proteomes" id="UP000267821">
    <property type="component" value="Unassembled WGS sequence"/>
</dbReference>
<accession>A0A3N4LLP8</accession>
<protein>
    <submittedName>
        <fullName evidence="2">Uncharacterized protein</fullName>
    </submittedName>
</protein>
<dbReference type="AlphaFoldDB" id="A0A3N4LLP8"/>
<sequence>MIYPIYSVLSFSPHDQSCPILVFFALFSVCLYFPQLAPIICAAIWDSQLQGKFVRIVFRLIL</sequence>
<proteinExistence type="predicted"/>
<keyword evidence="1" id="KW-0812">Transmembrane</keyword>
<dbReference type="EMBL" id="ML121544">
    <property type="protein sequence ID" value="RPB23853.1"/>
    <property type="molecule type" value="Genomic_DNA"/>
</dbReference>
<evidence type="ECO:0000313" key="3">
    <source>
        <dbReference type="Proteomes" id="UP000267821"/>
    </source>
</evidence>
<keyword evidence="1" id="KW-0472">Membrane</keyword>
<name>A0A3N4LLP8_9PEZI</name>
<feature type="transmembrane region" description="Helical" evidence="1">
    <location>
        <begin position="20"/>
        <end position="45"/>
    </location>
</feature>
<gene>
    <name evidence="2" type="ORF">L211DRAFT_225819</name>
</gene>
<organism evidence="2 3">
    <name type="scientific">Terfezia boudieri ATCC MYA-4762</name>
    <dbReference type="NCBI Taxonomy" id="1051890"/>
    <lineage>
        <taxon>Eukaryota</taxon>
        <taxon>Fungi</taxon>
        <taxon>Dikarya</taxon>
        <taxon>Ascomycota</taxon>
        <taxon>Pezizomycotina</taxon>
        <taxon>Pezizomycetes</taxon>
        <taxon>Pezizales</taxon>
        <taxon>Pezizaceae</taxon>
        <taxon>Terfezia</taxon>
    </lineage>
</organism>